<dbReference type="InterPro" id="IPR015915">
    <property type="entry name" value="Kelch-typ_b-propeller"/>
</dbReference>
<dbReference type="InterPro" id="IPR052392">
    <property type="entry name" value="Kelch-BTB_domain-containing"/>
</dbReference>
<dbReference type="Pfam" id="PF24996">
    <property type="entry name" value="NANM"/>
    <property type="match status" value="2"/>
</dbReference>
<sequence>MNWQKLPNLPDREGFAGSFAGTSHGALLVAGGANFPEKRPWEGGTKVWTDSVFGLERPGGTWRTLGRLPGPRGYGVSVSFEDSLLCVGGSDSTRHYPDTFALEWRDGKLAIHTLPPLPIPLANACGTRVDDQLFVVGGQEAPGSTSASNRAFCLTLSRSAAGWSELPPLPGPGRILATAAAHEGSLWVFGGAELFAKDDGTVLRRYLRDAYQYAPKTGWRRLADLPAPAVAAPTPAPTSAMGIYLLGGDDGQRAGLPQQTHPGFSKTLLRYEPATDQWRRVGELRVARVTVPVVHWEDRWVIAGGEARPGVRSPEVWAVRP</sequence>
<dbReference type="SUPFAM" id="SSF50965">
    <property type="entry name" value="Galactose oxidase, central domain"/>
    <property type="match status" value="1"/>
</dbReference>
<dbReference type="RefSeq" id="WP_184192956.1">
    <property type="nucleotide sequence ID" value="NZ_JACHGW010000001.1"/>
</dbReference>
<gene>
    <name evidence="1" type="ORF">HNQ39_001108</name>
</gene>
<dbReference type="InterPro" id="IPR006652">
    <property type="entry name" value="Kelch_1"/>
</dbReference>
<name>A0A7W9SMG2_ARMRO</name>
<dbReference type="InterPro" id="IPR056734">
    <property type="entry name" value="NANM"/>
</dbReference>
<dbReference type="InterPro" id="IPR011043">
    <property type="entry name" value="Gal_Oxase/kelch_b-propeller"/>
</dbReference>
<dbReference type="Gene3D" id="2.120.10.80">
    <property type="entry name" value="Kelch-type beta propeller"/>
    <property type="match status" value="1"/>
</dbReference>
<evidence type="ECO:0000313" key="1">
    <source>
        <dbReference type="EMBL" id="MBB6049346.1"/>
    </source>
</evidence>
<dbReference type="Proteomes" id="UP000520814">
    <property type="component" value="Unassembled WGS sequence"/>
</dbReference>
<dbReference type="SMART" id="SM00612">
    <property type="entry name" value="Kelch"/>
    <property type="match status" value="3"/>
</dbReference>
<comment type="caution">
    <text evidence="1">The sequence shown here is derived from an EMBL/GenBank/DDBJ whole genome shotgun (WGS) entry which is preliminary data.</text>
</comment>
<reference evidence="1 2" key="1">
    <citation type="submission" date="2020-08" db="EMBL/GenBank/DDBJ databases">
        <title>Genomic Encyclopedia of Type Strains, Phase IV (KMG-IV): sequencing the most valuable type-strain genomes for metagenomic binning, comparative biology and taxonomic classification.</title>
        <authorList>
            <person name="Goeker M."/>
        </authorList>
    </citation>
    <scope>NUCLEOTIDE SEQUENCE [LARGE SCALE GENOMIC DNA]</scope>
    <source>
        <strain evidence="1 2">DSM 23562</strain>
    </source>
</reference>
<dbReference type="EMBL" id="JACHGW010000001">
    <property type="protein sequence ID" value="MBB6049346.1"/>
    <property type="molecule type" value="Genomic_DNA"/>
</dbReference>
<organism evidence="1 2">
    <name type="scientific">Armatimonas rosea</name>
    <dbReference type="NCBI Taxonomy" id="685828"/>
    <lineage>
        <taxon>Bacteria</taxon>
        <taxon>Bacillati</taxon>
        <taxon>Armatimonadota</taxon>
        <taxon>Armatimonadia</taxon>
        <taxon>Armatimonadales</taxon>
        <taxon>Armatimonadaceae</taxon>
        <taxon>Armatimonas</taxon>
    </lineage>
</organism>
<keyword evidence="2" id="KW-1185">Reference proteome</keyword>
<dbReference type="PANTHER" id="PTHR46375:SF3">
    <property type="entry name" value="KELCH REPEAT AND BTB DOMAIN-CONTAINING PROTEIN 13"/>
    <property type="match status" value="1"/>
</dbReference>
<evidence type="ECO:0000313" key="2">
    <source>
        <dbReference type="Proteomes" id="UP000520814"/>
    </source>
</evidence>
<protein>
    <submittedName>
        <fullName evidence="1">N-acetylneuraminic acid mutarotase</fullName>
    </submittedName>
</protein>
<accession>A0A7W9SMG2</accession>
<dbReference type="PANTHER" id="PTHR46375">
    <property type="entry name" value="KELCH REPEAT AND BTB DOMAIN-CONTAINING PROTEIN 13-RELATED"/>
    <property type="match status" value="1"/>
</dbReference>
<dbReference type="AlphaFoldDB" id="A0A7W9SMG2"/>
<proteinExistence type="predicted"/>